<dbReference type="InterPro" id="IPR038441">
    <property type="entry name" value="THAP_Znf_sf"/>
</dbReference>
<evidence type="ECO:0000256" key="9">
    <source>
        <dbReference type="ARBA" id="ARBA00023163"/>
    </source>
</evidence>
<dbReference type="SUPFAM" id="SSF57716">
    <property type="entry name" value="Glucocorticoid receptor-like (DNA-binding domain)"/>
    <property type="match status" value="1"/>
</dbReference>
<dbReference type="EMBL" id="GANP01005085">
    <property type="protein sequence ID" value="JAB79383.1"/>
    <property type="molecule type" value="mRNA"/>
</dbReference>
<keyword evidence="7" id="KW-0175">Coiled coil</keyword>
<evidence type="ECO:0000256" key="11">
    <source>
        <dbReference type="ARBA" id="ARBA00023306"/>
    </source>
</evidence>
<dbReference type="GO" id="GO:0008270">
    <property type="term" value="F:zinc ion binding"/>
    <property type="evidence" value="ECO:0007669"/>
    <property type="project" value="UniProtKB-KW"/>
</dbReference>
<dbReference type="PROSITE" id="PS50950">
    <property type="entry name" value="ZF_THAP"/>
    <property type="match status" value="1"/>
</dbReference>
<evidence type="ECO:0000256" key="4">
    <source>
        <dbReference type="ARBA" id="ARBA00022771"/>
    </source>
</evidence>
<sequence length="171" mass="19035">RQRHCFAPGCRTGYVWGKKQPSLFSVPKDEELRKVWERNLRRKDKRLDETCSVCELHFEPSLVRHDFVYIINGEEVRMPRKRAELLPGAVPTLLPNVPSHRSKIASQPRPPGKRKNADAQRMPSTVSATACSSTIPAAADTVLSTDVPDTGALEEAGLPPEYSTLCVPSEC</sequence>
<keyword evidence="4 12" id="KW-0863">Zinc-finger</keyword>
<keyword evidence="11" id="KW-0131">Cell cycle</keyword>
<dbReference type="InterPro" id="IPR026516">
    <property type="entry name" value="THAP1/10"/>
</dbReference>
<evidence type="ECO:0000256" key="12">
    <source>
        <dbReference type="PROSITE-ProRule" id="PRU00309"/>
    </source>
</evidence>
<name>V5HXU6_IXORI</name>
<feature type="compositionally biased region" description="Polar residues" evidence="13">
    <location>
        <begin position="122"/>
        <end position="131"/>
    </location>
</feature>
<protein>
    <recommendedName>
        <fullName evidence="14">THAP-type domain-containing protein</fullName>
    </recommendedName>
</protein>
<dbReference type="SMART" id="SM00692">
    <property type="entry name" value="DM3"/>
    <property type="match status" value="1"/>
</dbReference>
<organism evidence="15">
    <name type="scientific">Ixodes ricinus</name>
    <name type="common">Common tick</name>
    <name type="synonym">Acarus ricinus</name>
    <dbReference type="NCBI Taxonomy" id="34613"/>
    <lineage>
        <taxon>Eukaryota</taxon>
        <taxon>Metazoa</taxon>
        <taxon>Ecdysozoa</taxon>
        <taxon>Arthropoda</taxon>
        <taxon>Chelicerata</taxon>
        <taxon>Arachnida</taxon>
        <taxon>Acari</taxon>
        <taxon>Parasitiformes</taxon>
        <taxon>Ixodida</taxon>
        <taxon>Ixodoidea</taxon>
        <taxon>Ixodidae</taxon>
        <taxon>Ixodinae</taxon>
        <taxon>Ixodes</taxon>
    </lineage>
</organism>
<proteinExistence type="evidence at transcript level"/>
<feature type="non-terminal residue" evidence="15">
    <location>
        <position position="1"/>
    </location>
</feature>
<accession>V5HXU6</accession>
<evidence type="ECO:0000256" key="6">
    <source>
        <dbReference type="ARBA" id="ARBA00023015"/>
    </source>
</evidence>
<evidence type="ECO:0000313" key="15">
    <source>
        <dbReference type="EMBL" id="JAB79383.1"/>
    </source>
</evidence>
<keyword evidence="3" id="KW-0479">Metal-binding</keyword>
<evidence type="ECO:0000256" key="5">
    <source>
        <dbReference type="ARBA" id="ARBA00022833"/>
    </source>
</evidence>
<comment type="similarity">
    <text evidence="2">Belongs to the THAP1 family.</text>
</comment>
<dbReference type="InterPro" id="IPR006612">
    <property type="entry name" value="THAP_Znf"/>
</dbReference>
<keyword evidence="8 12" id="KW-0238">DNA-binding</keyword>
<keyword evidence="5" id="KW-0862">Zinc</keyword>
<evidence type="ECO:0000256" key="3">
    <source>
        <dbReference type="ARBA" id="ARBA00022723"/>
    </source>
</evidence>
<dbReference type="GO" id="GO:0043565">
    <property type="term" value="F:sequence-specific DNA binding"/>
    <property type="evidence" value="ECO:0007669"/>
    <property type="project" value="InterPro"/>
</dbReference>
<keyword evidence="6" id="KW-0805">Transcription regulation</keyword>
<keyword evidence="10" id="KW-0539">Nucleus</keyword>
<dbReference type="Gene3D" id="6.20.210.20">
    <property type="entry name" value="THAP domain"/>
    <property type="match status" value="1"/>
</dbReference>
<evidence type="ECO:0000256" key="1">
    <source>
        <dbReference type="ARBA" id="ARBA00004642"/>
    </source>
</evidence>
<dbReference type="Pfam" id="PF05485">
    <property type="entry name" value="THAP"/>
    <property type="match status" value="1"/>
</dbReference>
<dbReference type="PANTHER" id="PTHR46600">
    <property type="entry name" value="THAP DOMAIN-CONTAINING"/>
    <property type="match status" value="1"/>
</dbReference>
<evidence type="ECO:0000256" key="10">
    <source>
        <dbReference type="ARBA" id="ARBA00023242"/>
    </source>
</evidence>
<comment type="subcellular location">
    <subcellularLocation>
        <location evidence="1">Nucleus</location>
        <location evidence="1">Nucleoplasm</location>
    </subcellularLocation>
</comment>
<feature type="region of interest" description="Disordered" evidence="13">
    <location>
        <begin position="96"/>
        <end position="131"/>
    </location>
</feature>
<dbReference type="SMART" id="SM00980">
    <property type="entry name" value="THAP"/>
    <property type="match status" value="1"/>
</dbReference>
<reference evidence="15" key="1">
    <citation type="journal article" date="2015" name="Sci. Rep.">
        <title>Tissue- and time-dependent transcription in Ixodes ricinus salivary glands and midguts when blood feeding on the vertebrate host.</title>
        <authorList>
            <person name="Kotsyfakis M."/>
            <person name="Schwarz A."/>
            <person name="Erhart J."/>
            <person name="Ribeiro J.M."/>
        </authorList>
    </citation>
    <scope>NUCLEOTIDE SEQUENCE</scope>
    <source>
        <tissue evidence="15">Salivary gland and midgut</tissue>
    </source>
</reference>
<feature type="domain" description="THAP-type" evidence="14">
    <location>
        <begin position="1"/>
        <end position="94"/>
    </location>
</feature>
<evidence type="ECO:0000256" key="7">
    <source>
        <dbReference type="ARBA" id="ARBA00023054"/>
    </source>
</evidence>
<evidence type="ECO:0000256" key="8">
    <source>
        <dbReference type="ARBA" id="ARBA00023125"/>
    </source>
</evidence>
<evidence type="ECO:0000259" key="14">
    <source>
        <dbReference type="PROSITE" id="PS50950"/>
    </source>
</evidence>
<keyword evidence="9" id="KW-0804">Transcription</keyword>
<dbReference type="PANTHER" id="PTHR46600:SF1">
    <property type="entry name" value="THAP DOMAIN-CONTAINING PROTEIN 1"/>
    <property type="match status" value="1"/>
</dbReference>
<dbReference type="GO" id="GO:0005654">
    <property type="term" value="C:nucleoplasm"/>
    <property type="evidence" value="ECO:0007669"/>
    <property type="project" value="UniProtKB-SubCell"/>
</dbReference>
<evidence type="ECO:0000256" key="2">
    <source>
        <dbReference type="ARBA" id="ARBA00006177"/>
    </source>
</evidence>
<dbReference type="AlphaFoldDB" id="V5HXU6"/>
<evidence type="ECO:0000256" key="13">
    <source>
        <dbReference type="SAM" id="MobiDB-lite"/>
    </source>
</evidence>